<dbReference type="RefSeq" id="WP_173803977.1">
    <property type="nucleotide sequence ID" value="NZ_JABSNM010000002.1"/>
</dbReference>
<dbReference type="EMBL" id="JABSNM010000002">
    <property type="protein sequence ID" value="NRT55042.1"/>
    <property type="molecule type" value="Genomic_DNA"/>
</dbReference>
<dbReference type="SUPFAM" id="SSF54001">
    <property type="entry name" value="Cysteine proteinases"/>
    <property type="match status" value="1"/>
</dbReference>
<dbReference type="Proteomes" id="UP001516061">
    <property type="component" value="Unassembled WGS sequence"/>
</dbReference>
<organism evidence="1 2">
    <name type="scientific">Sphaerotilus uruguayifluvii</name>
    <dbReference type="NCBI Taxonomy" id="2735897"/>
    <lineage>
        <taxon>Bacteria</taxon>
        <taxon>Pseudomonadati</taxon>
        <taxon>Pseudomonadota</taxon>
        <taxon>Betaproteobacteria</taxon>
        <taxon>Burkholderiales</taxon>
        <taxon>Sphaerotilaceae</taxon>
        <taxon>Sphaerotilus</taxon>
    </lineage>
</organism>
<evidence type="ECO:0000313" key="1">
    <source>
        <dbReference type="EMBL" id="NRT55042.1"/>
    </source>
</evidence>
<protein>
    <recommendedName>
        <fullName evidence="3">Transglutaminase-like domain-containing protein</fullName>
    </recommendedName>
</protein>
<name>A0ABX2G174_9BURK</name>
<dbReference type="Gene3D" id="3.10.620.30">
    <property type="match status" value="1"/>
</dbReference>
<evidence type="ECO:0000313" key="2">
    <source>
        <dbReference type="Proteomes" id="UP001516061"/>
    </source>
</evidence>
<comment type="caution">
    <text evidence="1">The sequence shown here is derived from an EMBL/GenBank/DDBJ whole genome shotgun (WGS) entry which is preliminary data.</text>
</comment>
<keyword evidence="2" id="KW-1185">Reference proteome</keyword>
<sequence length="487" mass="54996">MCMQQGAIRPMQRWHWAGDQIVHDPCIPAARYAAGSRKTRYPIDIRSFLSIESNAVLRRWLDRHVRQLPEEAAQRMRRRGPGDFDFRAHMLAMLMGELRHQPARSHPFDQWQYPDETLALGGGDCEDLAFVLAALMLESGISADCVRVALGSIVRHGRGTDEAAADHIDHAWVMYLSETGAWTLIEPMARIGRAQPSPERAAARQDLQHEDLEYVPHFVFNNRHLWRVRGPHLRAMLPLKDYLDTRRADDGRGGTKPDQDFWQGFDPSFAAGVHGSLIDAALSGMPLLLRLQVHAESLALDVDTLHYDPRDHFDFAYIDEGWQRVDARLASGTLPDFARALHSIADFYAHSTYAHFAAVRPGGDGPGHLDLHDPAAALPFNADYACLGDAVPASVTREWNGRLISGCWDAWYATYPDELRADRARRMSLPPHDRIAVDDNRDTHGGHLLYPDPAAYSRQFRLRRDAARRHMEAAWRAWPGRDEALGV</sequence>
<gene>
    <name evidence="1" type="ORF">HNQ01_000752</name>
</gene>
<proteinExistence type="predicted"/>
<reference evidence="1 2" key="1">
    <citation type="submission" date="2020-05" db="EMBL/GenBank/DDBJ databases">
        <title>Genomic Encyclopedia of Type Strains, Phase IV (KMG-V): Genome sequencing to study the core and pangenomes of soil and plant-associated prokaryotes.</title>
        <authorList>
            <person name="Whitman W."/>
        </authorList>
    </citation>
    <scope>NUCLEOTIDE SEQUENCE [LARGE SCALE GENOMIC DNA]</scope>
    <source>
        <strain evidence="1 2">C29</strain>
    </source>
</reference>
<dbReference type="InterPro" id="IPR038765">
    <property type="entry name" value="Papain-like_cys_pep_sf"/>
</dbReference>
<accession>A0ABX2G174</accession>
<evidence type="ECO:0008006" key="3">
    <source>
        <dbReference type="Google" id="ProtNLM"/>
    </source>
</evidence>